<protein>
    <submittedName>
        <fullName evidence="1">Uncharacterized protein</fullName>
    </submittedName>
</protein>
<name>A0A174MVY4_9FIRM</name>
<accession>A0A174MVY4</accession>
<sequence>MMETIITIATVTATLLSAISVIFLARDKYIQNKAEKMKLIITPKKRMGNDIDEIFYLFLSFSNESSLPISILDLKLYESRHYESSITASGYESGTLTIDPINVIETNRGDQTVRTDYHTLSTTTPFVLEPYSAFAGYLAFHEPGQDSFILCSKEVDLIITTSRKSYKVKMDLNSVNFYDYSYRDDGLVFGHAVTENFKQDTSVPKSAPI</sequence>
<proteinExistence type="predicted"/>
<gene>
    <name evidence="1" type="ORF">ERS852491_05072</name>
</gene>
<organism evidence="1 2">
    <name type="scientific">Faecalicatena contorta</name>
    <dbReference type="NCBI Taxonomy" id="39482"/>
    <lineage>
        <taxon>Bacteria</taxon>
        <taxon>Bacillati</taxon>
        <taxon>Bacillota</taxon>
        <taxon>Clostridia</taxon>
        <taxon>Lachnospirales</taxon>
        <taxon>Lachnospiraceae</taxon>
        <taxon>Faecalicatena</taxon>
    </lineage>
</organism>
<evidence type="ECO:0000313" key="2">
    <source>
        <dbReference type="Proteomes" id="UP000095544"/>
    </source>
</evidence>
<dbReference type="RefSeq" id="WP_055155346.1">
    <property type="nucleotide sequence ID" value="NZ_CYZU01000099.1"/>
</dbReference>
<dbReference type="EMBL" id="CYZU01000099">
    <property type="protein sequence ID" value="CUP40584.1"/>
    <property type="molecule type" value="Genomic_DNA"/>
</dbReference>
<reference evidence="1 2" key="1">
    <citation type="submission" date="2015-09" db="EMBL/GenBank/DDBJ databases">
        <authorList>
            <consortium name="Pathogen Informatics"/>
        </authorList>
    </citation>
    <scope>NUCLEOTIDE SEQUENCE [LARGE SCALE GENOMIC DNA]</scope>
    <source>
        <strain evidence="1 2">2789STDY5834876</strain>
    </source>
</reference>
<dbReference type="AlphaFoldDB" id="A0A174MVY4"/>
<dbReference type="Proteomes" id="UP000095544">
    <property type="component" value="Unassembled WGS sequence"/>
</dbReference>
<evidence type="ECO:0000313" key="1">
    <source>
        <dbReference type="EMBL" id="CUP40584.1"/>
    </source>
</evidence>